<dbReference type="GO" id="GO:0015562">
    <property type="term" value="F:efflux transmembrane transporter activity"/>
    <property type="evidence" value="ECO:0007669"/>
    <property type="project" value="InterPro"/>
</dbReference>
<evidence type="ECO:0000256" key="2">
    <source>
        <dbReference type="SAM" id="SignalP"/>
    </source>
</evidence>
<dbReference type="AlphaFoldDB" id="A0A9U5CEC1"/>
<keyword evidence="3" id="KW-1185">Reference proteome</keyword>
<proteinExistence type="inferred from homology"/>
<dbReference type="InterPro" id="IPR010131">
    <property type="entry name" value="MdtP/NodT-like"/>
</dbReference>
<dbReference type="Proteomes" id="UP000675920">
    <property type="component" value="Unplaced"/>
</dbReference>
<evidence type="ECO:0000313" key="3">
    <source>
        <dbReference type="Proteomes" id="UP000675920"/>
    </source>
</evidence>
<dbReference type="InterPro" id="IPR003423">
    <property type="entry name" value="OMP_efflux"/>
</dbReference>
<dbReference type="SUPFAM" id="SSF56954">
    <property type="entry name" value="Outer membrane efflux proteins (OEP)"/>
    <property type="match status" value="1"/>
</dbReference>
<protein>
    <submittedName>
        <fullName evidence="4">TolC family protein</fullName>
    </submittedName>
</protein>
<accession>A0A9U5CEC1</accession>
<dbReference type="PANTHER" id="PTHR30203">
    <property type="entry name" value="OUTER MEMBRANE CATION EFFLUX PROTEIN"/>
    <property type="match status" value="1"/>
</dbReference>
<dbReference type="Gene3D" id="1.20.1600.10">
    <property type="entry name" value="Outer membrane efflux proteins (OEP)"/>
    <property type="match status" value="1"/>
</dbReference>
<evidence type="ECO:0000256" key="1">
    <source>
        <dbReference type="ARBA" id="ARBA00007613"/>
    </source>
</evidence>
<dbReference type="Pfam" id="PF02321">
    <property type="entry name" value="OEP"/>
    <property type="match status" value="2"/>
</dbReference>
<dbReference type="RefSeq" id="WP_028310718.1">
    <property type="nucleotide sequence ID" value="NZ_AXWS01000007.1"/>
</dbReference>
<name>A0A9U5CEC1_9BURK</name>
<evidence type="ECO:0000313" key="4">
    <source>
        <dbReference type="RefSeq" id="WP_028310718.1"/>
    </source>
</evidence>
<sequence length="457" mass="49326">MPRALPRPTRLALAGLVAGLFAVAVQAQTPPPADSPLSDATLLVQSALAMPDAQPAPAGGRYTLRQLVELARGANPGLIAERTRIDAALADVTTARAFPNPQIEALTGQQTARMADSAAGRSNSYSLTQPLEYPSQRGARIGSAEAALDSSRAGVGAITIDYVALVKLRYYDVLRRDAELRNAREDFALADQIRQRVEVRVKTGESPKYEQIRAEAEWLNALRATQAATLRVQQAKAELRRAVGPALPMEFELEGDIDTPLAASGDATPLAAAEPPPLDAMRARLLDGHPQLVALRAAVRAAESQVDYQRSLRLPGLSLRGTVARTPDIGTNQLGVAVTIPLFDRRDGPIAAAQSDLARSRAALAARELELDQALQVAWQQWRIASGQVSAYEAGIVRQAESALRVAEAAYRYGERGILEYLDAQRAYRLARNELSAARYDLRAALVELERLQARSE</sequence>
<reference evidence="4" key="2">
    <citation type="submission" date="2025-08" db="UniProtKB">
        <authorList>
            <consortium name="RefSeq"/>
        </authorList>
    </citation>
    <scope>IDENTIFICATION</scope>
</reference>
<comment type="similarity">
    <text evidence="1">Belongs to the outer membrane factor (OMF) (TC 1.B.17) family.</text>
</comment>
<feature type="chain" id="PRO_5040902040" evidence="2">
    <location>
        <begin position="28"/>
        <end position="457"/>
    </location>
</feature>
<dbReference type="PANTHER" id="PTHR30203:SF24">
    <property type="entry name" value="BLR4935 PROTEIN"/>
    <property type="match status" value="1"/>
</dbReference>
<feature type="signal peptide" evidence="2">
    <location>
        <begin position="1"/>
        <end position="27"/>
    </location>
</feature>
<reference evidence="4" key="1">
    <citation type="journal article" date="1999" name="J. Mol. Biol.">
        <title>Alignment and structure prediction of divergent protein families: periplasmic and outer membrane proteins of bacterial efflux pumps.</title>
        <authorList>
            <person name="Johnson J.M."/>
            <person name="Church G.M."/>
        </authorList>
    </citation>
    <scope>NUCLEOTIDE SEQUENCE</scope>
</reference>
<organism evidence="3 4">
    <name type="scientific">Derxia gummosa DSM 723</name>
    <dbReference type="NCBI Taxonomy" id="1121388"/>
    <lineage>
        <taxon>Bacteria</taxon>
        <taxon>Pseudomonadati</taxon>
        <taxon>Pseudomonadota</taxon>
        <taxon>Betaproteobacteria</taxon>
        <taxon>Burkholderiales</taxon>
        <taxon>Alcaligenaceae</taxon>
        <taxon>Derxia</taxon>
    </lineage>
</organism>
<keyword evidence="2" id="KW-0732">Signal</keyword>